<gene>
    <name evidence="9" type="ORF">DU002_04505</name>
</gene>
<dbReference type="PROSITE" id="PS50112">
    <property type="entry name" value="PAS"/>
    <property type="match status" value="2"/>
</dbReference>
<evidence type="ECO:0000256" key="1">
    <source>
        <dbReference type="ARBA" id="ARBA00001946"/>
    </source>
</evidence>
<dbReference type="Pfam" id="PF13426">
    <property type="entry name" value="PAS_9"/>
    <property type="match status" value="1"/>
</dbReference>
<protein>
    <recommendedName>
        <fullName evidence="2">cyclic-guanylate-specific phosphodiesterase</fullName>
        <ecNumber evidence="2">3.1.4.52</ecNumber>
    </recommendedName>
</protein>
<dbReference type="SUPFAM" id="SSF141868">
    <property type="entry name" value="EAL domain-like"/>
    <property type="match status" value="1"/>
</dbReference>
<dbReference type="EC" id="3.1.4.52" evidence="2"/>
<dbReference type="GO" id="GO:0071732">
    <property type="term" value="P:cellular response to nitric oxide"/>
    <property type="evidence" value="ECO:0007669"/>
    <property type="project" value="UniProtKB-ARBA"/>
</dbReference>
<evidence type="ECO:0000259" key="8">
    <source>
        <dbReference type="PROSITE" id="PS50887"/>
    </source>
</evidence>
<dbReference type="InterPro" id="IPR000700">
    <property type="entry name" value="PAS-assoc_C"/>
</dbReference>
<evidence type="ECO:0000313" key="10">
    <source>
        <dbReference type="Proteomes" id="UP000252558"/>
    </source>
</evidence>
<dbReference type="NCBIfam" id="TIGR00254">
    <property type="entry name" value="GGDEF"/>
    <property type="match status" value="1"/>
</dbReference>
<comment type="cofactor">
    <cofactor evidence="1">
        <name>Mg(2+)</name>
        <dbReference type="ChEBI" id="CHEBI:18420"/>
    </cofactor>
</comment>
<dbReference type="AlphaFoldDB" id="A0A368NME8"/>
<dbReference type="CDD" id="cd00130">
    <property type="entry name" value="PAS"/>
    <property type="match status" value="1"/>
</dbReference>
<dbReference type="Gene3D" id="3.30.70.270">
    <property type="match status" value="1"/>
</dbReference>
<dbReference type="OrthoDB" id="9799509at2"/>
<evidence type="ECO:0000313" key="9">
    <source>
        <dbReference type="EMBL" id="RCU51737.1"/>
    </source>
</evidence>
<dbReference type="GO" id="GO:0071111">
    <property type="term" value="F:cyclic-guanylate-specific phosphodiesterase activity"/>
    <property type="evidence" value="ECO:0007669"/>
    <property type="project" value="UniProtKB-EC"/>
</dbReference>
<dbReference type="PROSITE" id="PS50113">
    <property type="entry name" value="PAC"/>
    <property type="match status" value="1"/>
</dbReference>
<dbReference type="CDD" id="cd01948">
    <property type="entry name" value="EAL"/>
    <property type="match status" value="1"/>
</dbReference>
<feature type="domain" description="PAS" evidence="5">
    <location>
        <begin position="287"/>
        <end position="331"/>
    </location>
</feature>
<dbReference type="Gene3D" id="3.30.450.20">
    <property type="entry name" value="PAS domain"/>
    <property type="match status" value="2"/>
</dbReference>
<dbReference type="InterPro" id="IPR029787">
    <property type="entry name" value="Nucleotide_cyclase"/>
</dbReference>
<dbReference type="Proteomes" id="UP000252558">
    <property type="component" value="Unassembled WGS sequence"/>
</dbReference>
<evidence type="ECO:0000259" key="5">
    <source>
        <dbReference type="PROSITE" id="PS50112"/>
    </source>
</evidence>
<evidence type="ECO:0000256" key="2">
    <source>
        <dbReference type="ARBA" id="ARBA00012282"/>
    </source>
</evidence>
<evidence type="ECO:0000259" key="6">
    <source>
        <dbReference type="PROSITE" id="PS50113"/>
    </source>
</evidence>
<dbReference type="InterPro" id="IPR000160">
    <property type="entry name" value="GGDEF_dom"/>
</dbReference>
<dbReference type="Pfam" id="PF00563">
    <property type="entry name" value="EAL"/>
    <property type="match status" value="1"/>
</dbReference>
<evidence type="ECO:0000259" key="7">
    <source>
        <dbReference type="PROSITE" id="PS50883"/>
    </source>
</evidence>
<dbReference type="EMBL" id="QPID01000002">
    <property type="protein sequence ID" value="RCU51737.1"/>
    <property type="molecule type" value="Genomic_DNA"/>
</dbReference>
<dbReference type="PROSITE" id="PS50887">
    <property type="entry name" value="GGDEF"/>
    <property type="match status" value="1"/>
</dbReference>
<dbReference type="PANTHER" id="PTHR44757">
    <property type="entry name" value="DIGUANYLATE CYCLASE DGCP"/>
    <property type="match status" value="1"/>
</dbReference>
<dbReference type="InterPro" id="IPR052155">
    <property type="entry name" value="Biofilm_reg_signaling"/>
</dbReference>
<dbReference type="SUPFAM" id="SSF55073">
    <property type="entry name" value="Nucleotide cyclase"/>
    <property type="match status" value="1"/>
</dbReference>
<dbReference type="Pfam" id="PF00990">
    <property type="entry name" value="GGDEF"/>
    <property type="match status" value="1"/>
</dbReference>
<dbReference type="FunFam" id="3.20.20.450:FF:000001">
    <property type="entry name" value="Cyclic di-GMP phosphodiesterase yahA"/>
    <property type="match status" value="1"/>
</dbReference>
<organism evidence="9 10">
    <name type="scientific">Corallincola holothuriorum</name>
    <dbReference type="NCBI Taxonomy" id="2282215"/>
    <lineage>
        <taxon>Bacteria</taxon>
        <taxon>Pseudomonadati</taxon>
        <taxon>Pseudomonadota</taxon>
        <taxon>Gammaproteobacteria</taxon>
        <taxon>Alteromonadales</taxon>
        <taxon>Psychromonadaceae</taxon>
        <taxon>Corallincola</taxon>
    </lineage>
</organism>
<dbReference type="Pfam" id="PF08448">
    <property type="entry name" value="PAS_4"/>
    <property type="match status" value="1"/>
</dbReference>
<keyword evidence="10" id="KW-1185">Reference proteome</keyword>
<comment type="catalytic activity">
    <reaction evidence="4">
        <text>3',3'-c-di-GMP + H2O = 5'-phosphoguanylyl(3'-&gt;5')guanosine + H(+)</text>
        <dbReference type="Rhea" id="RHEA:24902"/>
        <dbReference type="ChEBI" id="CHEBI:15377"/>
        <dbReference type="ChEBI" id="CHEBI:15378"/>
        <dbReference type="ChEBI" id="CHEBI:58754"/>
        <dbReference type="ChEBI" id="CHEBI:58805"/>
        <dbReference type="EC" id="3.1.4.52"/>
    </reaction>
    <physiologicalReaction direction="left-to-right" evidence="4">
        <dbReference type="Rhea" id="RHEA:24903"/>
    </physiologicalReaction>
</comment>
<dbReference type="RefSeq" id="WP_114337166.1">
    <property type="nucleotide sequence ID" value="NZ_QPID01000002.1"/>
</dbReference>
<feature type="domain" description="PAC" evidence="6">
    <location>
        <begin position="234"/>
        <end position="286"/>
    </location>
</feature>
<dbReference type="CDD" id="cd01949">
    <property type="entry name" value="GGDEF"/>
    <property type="match status" value="1"/>
</dbReference>
<dbReference type="InterPro" id="IPR035965">
    <property type="entry name" value="PAS-like_dom_sf"/>
</dbReference>
<dbReference type="InterPro" id="IPR035919">
    <property type="entry name" value="EAL_sf"/>
</dbReference>
<dbReference type="SMART" id="SM00052">
    <property type="entry name" value="EAL"/>
    <property type="match status" value="1"/>
</dbReference>
<feature type="domain" description="PAS" evidence="5">
    <location>
        <begin position="162"/>
        <end position="213"/>
    </location>
</feature>
<sequence length="854" mass="96321">MDQFTPLLRARTLTLWLDSFSDWFKQYCAHHRLSIIFWDDDMVALVLDHREQASYSFHSNHVEELEPPLPWSALGRVEPSSQSFVQLENESASHHSWLLKLNCTAPLSAVIYLETSDAADTSALQQVADQSESLAALAEVQWDFHVLQRQQYRMSESPLSSGEVDLLPIIEHCPALISAKDLNGNILFVNRHFALLDGPSPEEYVGKNVFELFPKKIASELWSNDLKAINQGGLEVEETCYHKGGKLHTYLSNKFPLKDSTGEIFGICAISTDITERKATELHLRESEQRLKTLLRYAPEAILIFDVDKACYIDANRNAEKLFGLNKRNLMTADPATLSPSLQSDKGSSTTVRAQMIQRTLNGEVPHFEWLCLRHGSEAVPCEVRMVQFPMSGRRLIRESFIDISSHKASERKLKEHEAHLEYLAHHDALTGLPNRLLLADRLEHSLALARRSDTRVALLLFDLDRFKYINDTLGHDTGDRLLKTIANRLSEAVRTMDTAARLGGDEFVVLLEQFGALSDVSQVARKLIETLGEPCNVAGHELSPSLSIGISVFPDDASSAESLLKHADIAMYKAKESGGRHFRFFTGEMDQRTTQQLKMESELRQAIINNELSLVYQPQLSLADNTLCGMEVLVRWHHPKRGIIYPGEFIPVAEETGLINDLGLWVMRHTCKQIAKWRKKALKAPRISINLSARQFHQHDLLAQLKELLQAHQLTASDIEFEMTESMLMADAEETARLLNQLAKFGISLAVDDFGTGYSSLAYLQKFPIHRLKIDRRFIQHLPDNGNDSVIVSTIIAMAHNMGMKVVAEGVETGEQQRFLARLKCDEAQGYLFAKPLPTEACADYLKNHQAEL</sequence>
<feature type="domain" description="EAL" evidence="7">
    <location>
        <begin position="597"/>
        <end position="851"/>
    </location>
</feature>
<dbReference type="InterPro" id="IPR000014">
    <property type="entry name" value="PAS"/>
</dbReference>
<reference evidence="9 10" key="1">
    <citation type="submission" date="2018-07" db="EMBL/GenBank/DDBJ databases">
        <title>Corallincola holothuriorum sp. nov., a new facultative anaerobe isolated from sea cucumber Apostichopus japonicus.</title>
        <authorList>
            <person name="Xia H."/>
        </authorList>
    </citation>
    <scope>NUCLEOTIDE SEQUENCE [LARGE SCALE GENOMIC DNA]</scope>
    <source>
        <strain evidence="9 10">C4</strain>
    </source>
</reference>
<dbReference type="FunFam" id="3.30.70.270:FF:000001">
    <property type="entry name" value="Diguanylate cyclase domain protein"/>
    <property type="match status" value="1"/>
</dbReference>
<dbReference type="PROSITE" id="PS50883">
    <property type="entry name" value="EAL"/>
    <property type="match status" value="1"/>
</dbReference>
<comment type="caution">
    <text evidence="9">The sequence shown here is derived from an EMBL/GenBank/DDBJ whole genome shotgun (WGS) entry which is preliminary data.</text>
</comment>
<keyword evidence="3" id="KW-0973">c-di-GMP</keyword>
<evidence type="ECO:0000256" key="4">
    <source>
        <dbReference type="ARBA" id="ARBA00051114"/>
    </source>
</evidence>
<accession>A0A368NME8</accession>
<proteinExistence type="predicted"/>
<dbReference type="Gene3D" id="3.20.20.450">
    <property type="entry name" value="EAL domain"/>
    <property type="match status" value="1"/>
</dbReference>
<dbReference type="InterPro" id="IPR001633">
    <property type="entry name" value="EAL_dom"/>
</dbReference>
<name>A0A368NME8_9GAMM</name>
<evidence type="ECO:0000256" key="3">
    <source>
        <dbReference type="ARBA" id="ARBA00022636"/>
    </source>
</evidence>
<dbReference type="SMART" id="SM00267">
    <property type="entry name" value="GGDEF"/>
    <property type="match status" value="1"/>
</dbReference>
<dbReference type="NCBIfam" id="TIGR00229">
    <property type="entry name" value="sensory_box"/>
    <property type="match status" value="2"/>
</dbReference>
<dbReference type="SMART" id="SM00091">
    <property type="entry name" value="PAS"/>
    <property type="match status" value="2"/>
</dbReference>
<feature type="domain" description="GGDEF" evidence="8">
    <location>
        <begin position="455"/>
        <end position="588"/>
    </location>
</feature>
<dbReference type="InterPro" id="IPR013656">
    <property type="entry name" value="PAS_4"/>
</dbReference>
<dbReference type="PANTHER" id="PTHR44757:SF2">
    <property type="entry name" value="BIOFILM ARCHITECTURE MAINTENANCE PROTEIN MBAA"/>
    <property type="match status" value="1"/>
</dbReference>
<dbReference type="InterPro" id="IPR043128">
    <property type="entry name" value="Rev_trsase/Diguanyl_cyclase"/>
</dbReference>
<dbReference type="SUPFAM" id="SSF55785">
    <property type="entry name" value="PYP-like sensor domain (PAS domain)"/>
    <property type="match status" value="2"/>
</dbReference>